<accession>A0AA86ALQ7</accession>
<gene>
    <name evidence="2" type="ORF">SMUL_1756</name>
</gene>
<organism evidence="2 3">
    <name type="scientific">Sulfurospirillum multivorans (strain DM 12446 / JCM 15788 / NBRC 109480)</name>
    <dbReference type="NCBI Taxonomy" id="1150621"/>
    <lineage>
        <taxon>Bacteria</taxon>
        <taxon>Pseudomonadati</taxon>
        <taxon>Campylobacterota</taxon>
        <taxon>Epsilonproteobacteria</taxon>
        <taxon>Campylobacterales</taxon>
        <taxon>Sulfurospirillaceae</taxon>
        <taxon>Sulfurospirillum</taxon>
    </lineage>
</organism>
<evidence type="ECO:0000256" key="1">
    <source>
        <dbReference type="SAM" id="SignalP"/>
    </source>
</evidence>
<reference evidence="2 3" key="1">
    <citation type="journal article" date="2014" name="Environ. Microbiol.">
        <title>Insights into organohalide respiration and the versatile catabolism of Sulfurospirillum multivorans gained from comparative genomics and physiological studies.</title>
        <authorList>
            <person name="Goris T."/>
            <person name="Schubert T."/>
            <person name="Gadkari J."/>
            <person name="Wubet T."/>
            <person name="Tarkka M."/>
            <person name="Buscot F."/>
            <person name="Adrian L."/>
            <person name="Diekert G."/>
        </authorList>
    </citation>
    <scope>NUCLEOTIDE SEQUENCE [LARGE SCALE GENOMIC DNA]</scope>
    <source>
        <strain evidence="3">DM 12446 / JCM 15788 / NBRC 109480</strain>
    </source>
</reference>
<feature type="signal peptide" evidence="1">
    <location>
        <begin position="1"/>
        <end position="22"/>
    </location>
</feature>
<dbReference type="KEGG" id="smul:SMUL_1756"/>
<dbReference type="EMBL" id="CP007201">
    <property type="protein sequence ID" value="AHJ13011.1"/>
    <property type="molecule type" value="Genomic_DNA"/>
</dbReference>
<protein>
    <recommendedName>
        <fullName evidence="4">Apple domain-containing protein</fullName>
    </recommendedName>
</protein>
<sequence length="793" mass="88218">MKLNSILMPLTILALTATIAYSDNNSTQSKLTNPYASPTLVEKNMDTETNSSDAANWNIADFKNHFTNNGMDDSVIGNTNTLMMQGTAGSLSASQNPNVMTTDSLQSNKDLNNSDWLSGWNNSIQDVIVTNSIQNSNVSLLQIDDTRINCFLTRDISFQWQCTKSGVIYGGEMTSNGRVARLKCEHECYEQETCVSVQDSFNSTNTYKQADVSWKGTVNKDNNLTFSITNTQTRILTSLNVELPKQYKNVGLSIQYTQNGKTLYAIKDLNLETYDSNGSIPVNAQVSNLKFILKALKKDINATEVMISGVSLNYVSDRKFICPALQDVKDLVQDSLGNKCLNGSITTFTMSNGKTYELCSTGSLKGNNQDGTFSNESSCNAVCKTSYSCTPNYTTMSTDTLEQFREACMVNDENSMCSDTSDDCKVARLTKSPILNEVVFNATSKTTNTIVDGVQMQGVTRPRVEPNDILNYERKKQEEWKDGAFKNMAQYSKYNKTTSAVGSESPSENAYRISIGLGTNVGLPGTSNVATRGLLWLLKPNSLDVNTETSKYFYAIIKARLAYMDYDIYGQKQKKFKDIWYLKTSKDNDDLLAIKYGKDVGYIGSADGNFTFITNQYATLQDVTFNQSAKTWVSFNPSQTAQYFMSSKLDANDTGGYPYWEIPIINNSGLIVKQLDGFVTSRDPLPSRSEHYDTNMDGTGDGMLYYEILVYYSSSQKTFSQLYSLIDSGAMKSIYKSTEAHLYPTSINGDGSSSNKDIKIFRYGPATNTSVYTQIYPKEEDVGKKGFIFIFMQ</sequence>
<keyword evidence="1" id="KW-0732">Signal</keyword>
<evidence type="ECO:0000313" key="3">
    <source>
        <dbReference type="Proteomes" id="UP000019322"/>
    </source>
</evidence>
<proteinExistence type="predicted"/>
<dbReference type="RefSeq" id="WP_025344882.1">
    <property type="nucleotide sequence ID" value="NZ_CP007201.1"/>
</dbReference>
<name>A0AA86ALQ7_SULMK</name>
<dbReference type="AlphaFoldDB" id="A0AA86ALQ7"/>
<evidence type="ECO:0008006" key="4">
    <source>
        <dbReference type="Google" id="ProtNLM"/>
    </source>
</evidence>
<dbReference type="Proteomes" id="UP000019322">
    <property type="component" value="Chromosome"/>
</dbReference>
<feature type="chain" id="PRO_5041657719" description="Apple domain-containing protein" evidence="1">
    <location>
        <begin position="23"/>
        <end position="793"/>
    </location>
</feature>
<evidence type="ECO:0000313" key="2">
    <source>
        <dbReference type="EMBL" id="AHJ13011.1"/>
    </source>
</evidence>